<name>A0ACB9ELM4_ARCLA</name>
<evidence type="ECO:0000313" key="1">
    <source>
        <dbReference type="EMBL" id="KAI3759357.1"/>
    </source>
</evidence>
<sequence length="294" mass="34034">MEYFMRANAVRLRSHHRKYLLADDDGEHVSQDHQGTVKNARWTVEFDDEYDDVIRLKSCYGRYLTASDDHHILGVTGQKVIQSLPPKIDSSVEWEPVLEGCKVRLKTRYSNYLRVNGGVPPWRNSVTHNIPHRHHDWILWEVEVVEIRLGPFPKKSNSSDPDLDLEGSFHLTSIPISQESNSKNEGRMIYYKLVDDDGEIVDAEGSFLFKGNCIQELTQNLEEETELENIVQGLIRSKEELKISKLKHFGHLRKGITKLKPKLPDLDRLPSPSVLHRPPRTGRHLPFTHRRLLL</sequence>
<accession>A0ACB9ELM4</accession>
<proteinExistence type="predicted"/>
<reference evidence="2" key="1">
    <citation type="journal article" date="2022" name="Mol. Ecol. Resour.">
        <title>The genomes of chicory, endive, great burdock and yacon provide insights into Asteraceae palaeo-polyploidization history and plant inulin production.</title>
        <authorList>
            <person name="Fan W."/>
            <person name="Wang S."/>
            <person name="Wang H."/>
            <person name="Wang A."/>
            <person name="Jiang F."/>
            <person name="Liu H."/>
            <person name="Zhao H."/>
            <person name="Xu D."/>
            <person name="Zhang Y."/>
        </authorList>
    </citation>
    <scope>NUCLEOTIDE SEQUENCE [LARGE SCALE GENOMIC DNA]</scope>
    <source>
        <strain evidence="2">cv. Niubang</strain>
    </source>
</reference>
<dbReference type="Proteomes" id="UP001055879">
    <property type="component" value="Linkage Group LG02"/>
</dbReference>
<protein>
    <submittedName>
        <fullName evidence="1">Uncharacterized protein</fullName>
    </submittedName>
</protein>
<organism evidence="1 2">
    <name type="scientific">Arctium lappa</name>
    <name type="common">Greater burdock</name>
    <name type="synonym">Lappa major</name>
    <dbReference type="NCBI Taxonomy" id="4217"/>
    <lineage>
        <taxon>Eukaryota</taxon>
        <taxon>Viridiplantae</taxon>
        <taxon>Streptophyta</taxon>
        <taxon>Embryophyta</taxon>
        <taxon>Tracheophyta</taxon>
        <taxon>Spermatophyta</taxon>
        <taxon>Magnoliopsida</taxon>
        <taxon>eudicotyledons</taxon>
        <taxon>Gunneridae</taxon>
        <taxon>Pentapetalae</taxon>
        <taxon>asterids</taxon>
        <taxon>campanulids</taxon>
        <taxon>Asterales</taxon>
        <taxon>Asteraceae</taxon>
        <taxon>Carduoideae</taxon>
        <taxon>Cardueae</taxon>
        <taxon>Arctiinae</taxon>
        <taxon>Arctium</taxon>
    </lineage>
</organism>
<comment type="caution">
    <text evidence="1">The sequence shown here is derived from an EMBL/GenBank/DDBJ whole genome shotgun (WGS) entry which is preliminary data.</text>
</comment>
<gene>
    <name evidence="1" type="ORF">L6452_07114</name>
</gene>
<reference evidence="1 2" key="2">
    <citation type="journal article" date="2022" name="Mol. Ecol. Resour.">
        <title>The genomes of chicory, endive, great burdock and yacon provide insights into Asteraceae paleo-polyploidization history and plant inulin production.</title>
        <authorList>
            <person name="Fan W."/>
            <person name="Wang S."/>
            <person name="Wang H."/>
            <person name="Wang A."/>
            <person name="Jiang F."/>
            <person name="Liu H."/>
            <person name="Zhao H."/>
            <person name="Xu D."/>
            <person name="Zhang Y."/>
        </authorList>
    </citation>
    <scope>NUCLEOTIDE SEQUENCE [LARGE SCALE GENOMIC DNA]</scope>
    <source>
        <strain evidence="2">cv. Niubang</strain>
    </source>
</reference>
<keyword evidence="2" id="KW-1185">Reference proteome</keyword>
<dbReference type="EMBL" id="CM042048">
    <property type="protein sequence ID" value="KAI3759357.1"/>
    <property type="molecule type" value="Genomic_DNA"/>
</dbReference>
<evidence type="ECO:0000313" key="2">
    <source>
        <dbReference type="Proteomes" id="UP001055879"/>
    </source>
</evidence>